<dbReference type="RefSeq" id="WP_213124213.1">
    <property type="nucleotide sequence ID" value="NZ_JAGYPG010000001.1"/>
</dbReference>
<comment type="similarity">
    <text evidence="2">Belongs to the 2H phosphoesterase superfamily. ThpR family.</text>
</comment>
<dbReference type="GO" id="GO:0008664">
    <property type="term" value="F:RNA 2',3'-cyclic 3'-phosphodiesterase activity"/>
    <property type="evidence" value="ECO:0007669"/>
    <property type="project" value="UniProtKB-EC"/>
</dbReference>
<proteinExistence type="inferred from homology"/>
<protein>
    <recommendedName>
        <fullName evidence="2">RNA 2',3'-cyclic phosphodiesterase</fullName>
        <shortName evidence="2">RNA 2',3'-CPDase</shortName>
        <ecNumber evidence="2">3.1.4.58</ecNumber>
    </recommendedName>
</protein>
<evidence type="ECO:0000313" key="4">
    <source>
        <dbReference type="Proteomes" id="UP000681414"/>
    </source>
</evidence>
<sequence>MTGHYFFALTLPDEAKKFLLKVSEQIKEEFPFNKWVHHEDYHITLAFLGHADQSKLEQSLRIVEKEINDFQSFQLNIINTGIFGSPKAPRILWAGVNHSVNLQSLRSKVYDSCIQAGFQLESRPFKPHITLARKWNSDSLFSSSDFQKFTSEVFTEFKFIADEVVLYQTHPEKTPKYEKVESFRLK</sequence>
<keyword evidence="4" id="KW-1185">Reference proteome</keyword>
<dbReference type="Pfam" id="PF13563">
    <property type="entry name" value="2_5_RNA_ligase2"/>
    <property type="match status" value="1"/>
</dbReference>
<feature type="active site" description="Proton acceptor" evidence="2">
    <location>
        <position position="128"/>
    </location>
</feature>
<organism evidence="3 4">
    <name type="scientific">Lederbergia citri</name>
    <dbReference type="NCBI Taxonomy" id="2833580"/>
    <lineage>
        <taxon>Bacteria</taxon>
        <taxon>Bacillati</taxon>
        <taxon>Bacillota</taxon>
        <taxon>Bacilli</taxon>
        <taxon>Bacillales</taxon>
        <taxon>Bacillaceae</taxon>
        <taxon>Lederbergia</taxon>
    </lineage>
</organism>
<dbReference type="InterPro" id="IPR004175">
    <property type="entry name" value="RNA_CPDase"/>
</dbReference>
<reference evidence="3 4" key="1">
    <citation type="submission" date="2021-05" db="EMBL/GenBank/DDBJ databases">
        <title>Novel Bacillus species.</title>
        <authorList>
            <person name="Liu G."/>
        </authorList>
    </citation>
    <scope>NUCLEOTIDE SEQUENCE [LARGE SCALE GENOMIC DNA]</scope>
    <source>
        <strain evidence="4">FJAT-49780</strain>
    </source>
</reference>
<accession>A0A942YGU7</accession>
<feature type="active site" description="Proton donor" evidence="2">
    <location>
        <position position="42"/>
    </location>
</feature>
<keyword evidence="1 2" id="KW-0378">Hydrolase</keyword>
<evidence type="ECO:0000256" key="2">
    <source>
        <dbReference type="HAMAP-Rule" id="MF_01940"/>
    </source>
</evidence>
<comment type="catalytic activity">
    <reaction evidence="2">
        <text>a 3'-end 2',3'-cyclophospho-ribonucleotide-RNA + H2O = a 3'-end 2'-phospho-ribonucleotide-RNA + H(+)</text>
        <dbReference type="Rhea" id="RHEA:11828"/>
        <dbReference type="Rhea" id="RHEA-COMP:10464"/>
        <dbReference type="Rhea" id="RHEA-COMP:17353"/>
        <dbReference type="ChEBI" id="CHEBI:15377"/>
        <dbReference type="ChEBI" id="CHEBI:15378"/>
        <dbReference type="ChEBI" id="CHEBI:83064"/>
        <dbReference type="ChEBI" id="CHEBI:173113"/>
        <dbReference type="EC" id="3.1.4.58"/>
    </reaction>
</comment>
<dbReference type="SUPFAM" id="SSF55144">
    <property type="entry name" value="LigT-like"/>
    <property type="match status" value="1"/>
</dbReference>
<feature type="short sequence motif" description="HXTX 2" evidence="2">
    <location>
        <begin position="128"/>
        <end position="131"/>
    </location>
</feature>
<dbReference type="EMBL" id="JAGYPG010000001">
    <property type="protein sequence ID" value="MBS4195079.1"/>
    <property type="molecule type" value="Genomic_DNA"/>
</dbReference>
<comment type="caution">
    <text evidence="3">The sequence shown here is derived from an EMBL/GenBank/DDBJ whole genome shotgun (WGS) entry which is preliminary data.</text>
</comment>
<evidence type="ECO:0000313" key="3">
    <source>
        <dbReference type="EMBL" id="MBS4195079.1"/>
    </source>
</evidence>
<dbReference type="GO" id="GO:0004113">
    <property type="term" value="F:2',3'-cyclic-nucleotide 3'-phosphodiesterase activity"/>
    <property type="evidence" value="ECO:0007669"/>
    <property type="project" value="InterPro"/>
</dbReference>
<feature type="short sequence motif" description="HXTX 1" evidence="2">
    <location>
        <begin position="42"/>
        <end position="45"/>
    </location>
</feature>
<dbReference type="NCBIfam" id="TIGR02258">
    <property type="entry name" value="2_5_ligase"/>
    <property type="match status" value="1"/>
</dbReference>
<dbReference type="HAMAP" id="MF_01940">
    <property type="entry name" value="RNA_CPDase"/>
    <property type="match status" value="1"/>
</dbReference>
<dbReference type="PANTHER" id="PTHR35561">
    <property type="entry name" value="RNA 2',3'-CYCLIC PHOSPHODIESTERASE"/>
    <property type="match status" value="1"/>
</dbReference>
<dbReference type="PANTHER" id="PTHR35561:SF1">
    <property type="entry name" value="RNA 2',3'-CYCLIC PHOSPHODIESTERASE"/>
    <property type="match status" value="1"/>
</dbReference>
<dbReference type="InterPro" id="IPR009097">
    <property type="entry name" value="Cyclic_Pdiesterase"/>
</dbReference>
<comment type="function">
    <text evidence="2">Hydrolyzes RNA 2',3'-cyclic phosphodiester to an RNA 2'-phosphomonoester.</text>
</comment>
<name>A0A942YGU7_9BACI</name>
<dbReference type="EC" id="3.1.4.58" evidence="2"/>
<evidence type="ECO:0000256" key="1">
    <source>
        <dbReference type="ARBA" id="ARBA00022801"/>
    </source>
</evidence>
<dbReference type="Gene3D" id="3.90.1140.10">
    <property type="entry name" value="Cyclic phosphodiesterase"/>
    <property type="match status" value="1"/>
</dbReference>
<dbReference type="Proteomes" id="UP000681414">
    <property type="component" value="Unassembled WGS sequence"/>
</dbReference>
<gene>
    <name evidence="3" type="primary">thpR</name>
    <name evidence="3" type="ORF">KHA97_08300</name>
</gene>
<dbReference type="AlphaFoldDB" id="A0A942YGU7"/>